<evidence type="ECO:0000259" key="1">
    <source>
        <dbReference type="Pfam" id="PF00535"/>
    </source>
</evidence>
<evidence type="ECO:0000313" key="3">
    <source>
        <dbReference type="Proteomes" id="UP000289794"/>
    </source>
</evidence>
<accession>A0A4P6LRA7</accession>
<keyword evidence="2" id="KW-0328">Glycosyltransferase</keyword>
<dbReference type="InterPro" id="IPR001173">
    <property type="entry name" value="Glyco_trans_2-like"/>
</dbReference>
<name>A0A4P6LRA7_9FIRM</name>
<feature type="domain" description="Glycosyltransferase 2-like" evidence="1">
    <location>
        <begin position="4"/>
        <end position="132"/>
    </location>
</feature>
<reference evidence="2 3" key="1">
    <citation type="submission" date="2019-01" db="EMBL/GenBank/DDBJ databases">
        <title>PMF-metabolizing Aryl O-demethylase.</title>
        <authorList>
            <person name="Kim M."/>
        </authorList>
    </citation>
    <scope>NUCLEOTIDE SEQUENCE [LARGE SCALE GENOMIC DNA]</scope>
    <source>
        <strain evidence="2 3">PMF1</strain>
    </source>
</reference>
<sequence length="295" mass="34454">MRLTIFTPVYNRRDLIMRLYHSLEAQTCKEFTWLVVDDGSTDGVENVLLSLKETASFPIEYIYQENHGKHTAHNAGVRACSTELFVCVDSDDTLLPNAVRTILEVDHKYSEKHILGYYFRKIDTKGNISGGSFELKREYVGLRDLYHKYNFKGELVIVLKTDLVREYEFPVFENERFVSELVFYNEINHIAPMVWFDEVIYQYEYQESGYTKNASRLIGNNPYGAACGYLSEAYFSTNLVSRVKSYAEYAAITDVFLLNKQRIPRKRIGVIVILLAKILNRHYVKLFLQIKNRER</sequence>
<dbReference type="EC" id="2.4.1.293" evidence="2"/>
<dbReference type="KEGG" id="bpro:PMF13cell1_00164"/>
<dbReference type="PANTHER" id="PTHR22916">
    <property type="entry name" value="GLYCOSYLTRANSFERASE"/>
    <property type="match status" value="1"/>
</dbReference>
<dbReference type="RefSeq" id="WP_118635426.1">
    <property type="nucleotide sequence ID" value="NZ_CP035945.1"/>
</dbReference>
<protein>
    <submittedName>
        <fullName evidence="2">GalNAc(5)-diNAcBac-PP-undecaprenol beta-1,3-glucosyltransferase</fullName>
        <ecNumber evidence="2">2.4.1.293</ecNumber>
    </submittedName>
</protein>
<dbReference type="PANTHER" id="PTHR22916:SF3">
    <property type="entry name" value="UDP-GLCNAC:BETAGAL BETA-1,3-N-ACETYLGLUCOSAMINYLTRANSFERASE-LIKE PROTEIN 1"/>
    <property type="match status" value="1"/>
</dbReference>
<keyword evidence="2" id="KW-0808">Transferase</keyword>
<dbReference type="EMBL" id="CP035945">
    <property type="protein sequence ID" value="QBE94671.1"/>
    <property type="molecule type" value="Genomic_DNA"/>
</dbReference>
<dbReference type="Pfam" id="PF00535">
    <property type="entry name" value="Glycos_transf_2"/>
    <property type="match status" value="1"/>
</dbReference>
<proteinExistence type="predicted"/>
<dbReference type="AlphaFoldDB" id="A0A4P6LRA7"/>
<dbReference type="InterPro" id="IPR029044">
    <property type="entry name" value="Nucleotide-diphossugar_trans"/>
</dbReference>
<dbReference type="GO" id="GO:0016758">
    <property type="term" value="F:hexosyltransferase activity"/>
    <property type="evidence" value="ECO:0007669"/>
    <property type="project" value="UniProtKB-ARBA"/>
</dbReference>
<dbReference type="Proteomes" id="UP000289794">
    <property type="component" value="Chromosome"/>
</dbReference>
<dbReference type="Gene3D" id="3.90.550.10">
    <property type="entry name" value="Spore Coat Polysaccharide Biosynthesis Protein SpsA, Chain A"/>
    <property type="match status" value="1"/>
</dbReference>
<dbReference type="SUPFAM" id="SSF53448">
    <property type="entry name" value="Nucleotide-diphospho-sugar transferases"/>
    <property type="match status" value="1"/>
</dbReference>
<evidence type="ECO:0000313" key="2">
    <source>
        <dbReference type="EMBL" id="QBE94671.1"/>
    </source>
</evidence>
<organism evidence="2 3">
    <name type="scientific">Blautia producta</name>
    <dbReference type="NCBI Taxonomy" id="33035"/>
    <lineage>
        <taxon>Bacteria</taxon>
        <taxon>Bacillati</taxon>
        <taxon>Bacillota</taxon>
        <taxon>Clostridia</taxon>
        <taxon>Lachnospirales</taxon>
        <taxon>Lachnospiraceae</taxon>
        <taxon>Blautia</taxon>
    </lineage>
</organism>
<gene>
    <name evidence="2" type="primary">pglI_1</name>
    <name evidence="2" type="ORF">PMF13cell1_00164</name>
</gene>
<dbReference type="CDD" id="cd00761">
    <property type="entry name" value="Glyco_tranf_GTA_type"/>
    <property type="match status" value="1"/>
</dbReference>